<dbReference type="CDD" id="cd05233">
    <property type="entry name" value="SDR_c"/>
    <property type="match status" value="1"/>
</dbReference>
<evidence type="ECO:0000313" key="4">
    <source>
        <dbReference type="Proteomes" id="UP000528457"/>
    </source>
</evidence>
<comment type="similarity">
    <text evidence="1">Belongs to the short-chain dehydrogenases/reductases (SDR) family.</text>
</comment>
<dbReference type="PANTHER" id="PTHR43639">
    <property type="entry name" value="OXIDOREDUCTASE, SHORT-CHAIN DEHYDROGENASE/REDUCTASE FAMILY (AFU_ORTHOLOGUE AFUA_5G02870)"/>
    <property type="match status" value="1"/>
</dbReference>
<evidence type="ECO:0000256" key="2">
    <source>
        <dbReference type="ARBA" id="ARBA00023002"/>
    </source>
</evidence>
<dbReference type="InParanoid" id="A0A7X0MWU3"/>
<dbReference type="PRINTS" id="PR00081">
    <property type="entry name" value="GDHRDH"/>
</dbReference>
<dbReference type="FunFam" id="3.40.50.720:FF:000084">
    <property type="entry name" value="Short-chain dehydrogenase reductase"/>
    <property type="match status" value="1"/>
</dbReference>
<keyword evidence="4" id="KW-1185">Reference proteome</keyword>
<organism evidence="3 4">
    <name type="scientific">Pseudoteredinibacter isoporae</name>
    <dbReference type="NCBI Taxonomy" id="570281"/>
    <lineage>
        <taxon>Bacteria</taxon>
        <taxon>Pseudomonadati</taxon>
        <taxon>Pseudomonadota</taxon>
        <taxon>Gammaproteobacteria</taxon>
        <taxon>Cellvibrionales</taxon>
        <taxon>Cellvibrionaceae</taxon>
        <taxon>Pseudoteredinibacter</taxon>
    </lineage>
</organism>
<dbReference type="Proteomes" id="UP000528457">
    <property type="component" value="Unassembled WGS sequence"/>
</dbReference>
<dbReference type="RefSeq" id="WP_166845628.1">
    <property type="nucleotide sequence ID" value="NZ_JAAONY010000002.1"/>
</dbReference>
<evidence type="ECO:0000313" key="3">
    <source>
        <dbReference type="EMBL" id="MBB6522570.1"/>
    </source>
</evidence>
<gene>
    <name evidence="3" type="ORF">HNR48_002855</name>
</gene>
<reference evidence="3 4" key="1">
    <citation type="submission" date="2020-08" db="EMBL/GenBank/DDBJ databases">
        <title>Genomic Encyclopedia of Type Strains, Phase IV (KMG-IV): sequencing the most valuable type-strain genomes for metagenomic binning, comparative biology and taxonomic classification.</title>
        <authorList>
            <person name="Goeker M."/>
        </authorList>
    </citation>
    <scope>NUCLEOTIDE SEQUENCE [LARGE SCALE GENOMIC DNA]</scope>
    <source>
        <strain evidence="3 4">DSM 22368</strain>
    </source>
</reference>
<comment type="caution">
    <text evidence="3">The sequence shown here is derived from an EMBL/GenBank/DDBJ whole genome shotgun (WGS) entry which is preliminary data.</text>
</comment>
<dbReference type="Gene3D" id="3.40.50.720">
    <property type="entry name" value="NAD(P)-binding Rossmann-like Domain"/>
    <property type="match status" value="1"/>
</dbReference>
<dbReference type="SUPFAM" id="SSF51735">
    <property type="entry name" value="NAD(P)-binding Rossmann-fold domains"/>
    <property type="match status" value="1"/>
</dbReference>
<dbReference type="EMBL" id="JACHHT010000002">
    <property type="protein sequence ID" value="MBB6522570.1"/>
    <property type="molecule type" value="Genomic_DNA"/>
</dbReference>
<name>A0A7X0MWU3_9GAMM</name>
<dbReference type="InterPro" id="IPR036291">
    <property type="entry name" value="NAD(P)-bd_dom_sf"/>
</dbReference>
<evidence type="ECO:0000256" key="1">
    <source>
        <dbReference type="ARBA" id="ARBA00006484"/>
    </source>
</evidence>
<protein>
    <submittedName>
        <fullName evidence="3">NAD(P)-dependent dehydrogenase (Short-subunit alcohol dehydrogenase family)</fullName>
    </submittedName>
</protein>
<accession>A0A7X0MWU3</accession>
<dbReference type="PANTHER" id="PTHR43639:SF1">
    <property type="entry name" value="SHORT-CHAIN DEHYDROGENASE_REDUCTASE FAMILY PROTEIN"/>
    <property type="match status" value="1"/>
</dbReference>
<sequence length="274" mass="29358">MSQATELDFDSAELLQADSHYRWPSYADLKGKKVFITGGGSGIGAYFVTAFIAQGADVGFVSLSQDPANKLCDGVEQKYGRRPFYQACDIRDVDALKAAMAAFIEHHGAIDILINNAARDTRHDVESLQADQWDDAMNTNLRPHYFSAQAAVPGMRARGAGSVINVGSNSFNLGLGGYPAYVASKGGIVGLSRALATELGPDNIRVNALIPGWVMTKRQKELWVTPEALEECLAQQSIKDTISGEDIAEAALFLASSASRMITGQEIIVDGGRA</sequence>
<dbReference type="InterPro" id="IPR002347">
    <property type="entry name" value="SDR_fam"/>
</dbReference>
<proteinExistence type="inferred from homology"/>
<dbReference type="PRINTS" id="PR00080">
    <property type="entry name" value="SDRFAMILY"/>
</dbReference>
<keyword evidence="2" id="KW-0560">Oxidoreductase</keyword>
<dbReference type="Pfam" id="PF13561">
    <property type="entry name" value="adh_short_C2"/>
    <property type="match status" value="1"/>
</dbReference>
<dbReference type="AlphaFoldDB" id="A0A7X0MWU3"/>
<dbReference type="GO" id="GO:0016491">
    <property type="term" value="F:oxidoreductase activity"/>
    <property type="evidence" value="ECO:0007669"/>
    <property type="project" value="UniProtKB-KW"/>
</dbReference>
<dbReference type="InterPro" id="IPR020904">
    <property type="entry name" value="Sc_DH/Rdtase_CS"/>
</dbReference>
<dbReference type="PROSITE" id="PS00061">
    <property type="entry name" value="ADH_SHORT"/>
    <property type="match status" value="1"/>
</dbReference>